<evidence type="ECO:0000313" key="2">
    <source>
        <dbReference type="Proteomes" id="UP001596087"/>
    </source>
</evidence>
<gene>
    <name evidence="1" type="ORF">ACFPGP_15635</name>
</gene>
<evidence type="ECO:0000313" key="1">
    <source>
        <dbReference type="EMBL" id="MFC5178114.1"/>
    </source>
</evidence>
<sequence length="168" mass="18310">MDRRRDVRTSARTSTVEVTLDDAWSVVVAGDAPSPWYTDAAPFVFRGAVDRLVGGGGRRWPAPGTARLARGDRAGFWEVEDVVDLGRRRRLLLAATVRAPGRVTCDVTVEAAPGGSRLTTEVRLDPRGVLGWAYLAVDLPAREAVVEEVHRRIVADVTTDRLPPPSSR</sequence>
<dbReference type="Pfam" id="PF11066">
    <property type="entry name" value="DUF2867"/>
    <property type="match status" value="1"/>
</dbReference>
<accession>A0ABW0BLD6</accession>
<organism evidence="1 2">
    <name type="scientific">Nocardioides taihuensis</name>
    <dbReference type="NCBI Taxonomy" id="1835606"/>
    <lineage>
        <taxon>Bacteria</taxon>
        <taxon>Bacillati</taxon>
        <taxon>Actinomycetota</taxon>
        <taxon>Actinomycetes</taxon>
        <taxon>Propionibacteriales</taxon>
        <taxon>Nocardioidaceae</taxon>
        <taxon>Nocardioides</taxon>
    </lineage>
</organism>
<dbReference type="Proteomes" id="UP001596087">
    <property type="component" value="Unassembled WGS sequence"/>
</dbReference>
<protein>
    <submittedName>
        <fullName evidence="1">DUF2867 domain-containing protein</fullName>
    </submittedName>
</protein>
<dbReference type="InterPro" id="IPR021295">
    <property type="entry name" value="DUF2867"/>
</dbReference>
<dbReference type="RefSeq" id="WP_378591656.1">
    <property type="nucleotide sequence ID" value="NZ_JBHSKD010000019.1"/>
</dbReference>
<reference evidence="2" key="1">
    <citation type="journal article" date="2019" name="Int. J. Syst. Evol. Microbiol.">
        <title>The Global Catalogue of Microorganisms (GCM) 10K type strain sequencing project: providing services to taxonomists for standard genome sequencing and annotation.</title>
        <authorList>
            <consortium name="The Broad Institute Genomics Platform"/>
            <consortium name="The Broad Institute Genome Sequencing Center for Infectious Disease"/>
            <person name="Wu L."/>
            <person name="Ma J."/>
        </authorList>
    </citation>
    <scope>NUCLEOTIDE SEQUENCE [LARGE SCALE GENOMIC DNA]</scope>
    <source>
        <strain evidence="2">DFY41</strain>
    </source>
</reference>
<keyword evidence="2" id="KW-1185">Reference proteome</keyword>
<proteinExistence type="predicted"/>
<comment type="caution">
    <text evidence="1">The sequence shown here is derived from an EMBL/GenBank/DDBJ whole genome shotgun (WGS) entry which is preliminary data.</text>
</comment>
<dbReference type="EMBL" id="JBHSKD010000019">
    <property type="protein sequence ID" value="MFC5178114.1"/>
    <property type="molecule type" value="Genomic_DNA"/>
</dbReference>
<name>A0ABW0BLD6_9ACTN</name>